<organism evidence="4 5">
    <name type="scientific">Paracidovorax citrulli (strain AAC00-1)</name>
    <name type="common">Acidovorax citrulli</name>
    <dbReference type="NCBI Taxonomy" id="397945"/>
    <lineage>
        <taxon>Bacteria</taxon>
        <taxon>Pseudomonadati</taxon>
        <taxon>Pseudomonadota</taxon>
        <taxon>Betaproteobacteria</taxon>
        <taxon>Burkholderiales</taxon>
        <taxon>Comamonadaceae</taxon>
        <taxon>Paracidovorax</taxon>
    </lineage>
</organism>
<feature type="compositionally biased region" description="Low complexity" evidence="1">
    <location>
        <begin position="561"/>
        <end position="572"/>
    </location>
</feature>
<proteinExistence type="predicted"/>
<dbReference type="Pfam" id="PF07515">
    <property type="entry name" value="TraI_2_C"/>
    <property type="match status" value="1"/>
</dbReference>
<dbReference type="InterPro" id="IPR022391">
    <property type="entry name" value="ICE_relaxase_PFGI-1"/>
</dbReference>
<accession>A1TQV2</accession>
<dbReference type="SUPFAM" id="SSF46785">
    <property type="entry name" value="Winged helix' DNA-binding domain"/>
    <property type="match status" value="1"/>
</dbReference>
<feature type="compositionally biased region" description="Low complexity" evidence="1">
    <location>
        <begin position="656"/>
        <end position="675"/>
    </location>
</feature>
<name>A1TQV2_PARC0</name>
<dbReference type="NCBIfam" id="TIGR03760">
    <property type="entry name" value="ICE_TraI_Pfluor"/>
    <property type="match status" value="1"/>
</dbReference>
<keyword evidence="2" id="KW-0732">Signal</keyword>
<dbReference type="InterPro" id="IPR011093">
    <property type="entry name" value="TraI_2_C"/>
</dbReference>
<feature type="domain" description="HD/PDEase" evidence="3">
    <location>
        <begin position="119"/>
        <end position="293"/>
    </location>
</feature>
<dbReference type="EMBL" id="CP000512">
    <property type="protein sequence ID" value="ABM33340.1"/>
    <property type="molecule type" value="Genomic_DNA"/>
</dbReference>
<dbReference type="Proteomes" id="UP000002596">
    <property type="component" value="Chromosome"/>
</dbReference>
<dbReference type="HOGENOM" id="CLU_023668_1_0_4"/>
<feature type="compositionally biased region" description="Low complexity" evidence="1">
    <location>
        <begin position="703"/>
        <end position="713"/>
    </location>
</feature>
<evidence type="ECO:0000256" key="2">
    <source>
        <dbReference type="SAM" id="SignalP"/>
    </source>
</evidence>
<feature type="compositionally biased region" description="Basic and acidic residues" evidence="1">
    <location>
        <begin position="677"/>
        <end position="691"/>
    </location>
</feature>
<dbReference type="SUPFAM" id="SSF109604">
    <property type="entry name" value="HD-domain/PDEase-like"/>
    <property type="match status" value="1"/>
</dbReference>
<dbReference type="RefSeq" id="WP_011795862.1">
    <property type="nucleotide sequence ID" value="NC_008752.1"/>
</dbReference>
<dbReference type="InterPro" id="IPR003607">
    <property type="entry name" value="HD/PDEase_dom"/>
</dbReference>
<dbReference type="eggNOG" id="COG3481">
    <property type="taxonomic scope" value="Bacteria"/>
</dbReference>
<evidence type="ECO:0000313" key="5">
    <source>
        <dbReference type="Proteomes" id="UP000002596"/>
    </source>
</evidence>
<dbReference type="KEGG" id="aav:Aave_2772"/>
<dbReference type="OrthoDB" id="6190309at2"/>
<sequence>MNSVAARLLRLLPWSRAVAATSPNAGAGAAVTSSGQPPAGDGSAAPTFPRVAGSQPGWLRVLEAEQLLTTVQASRAIQEIWRKSNQSRETWERDLLPAIHRYAEFVQLMPASEAHHHAHAGGLLSHTIEMLLAAMTWRNAHLLPGGSEIEEVDAQRDQWTYVVFFAALLHDIAKPMTDLRIQWRCDGMADSIRWAATGGSLVQIAGRRPAAEYLVDFAPKSQRDYSAHGRLAQLLLPRIAPESALQFLAYTPAALDALEKYLSGQDKDSLVAQIVKRADKLSTQRALLSGHKARFSTAKAVPLIDLLMQAMAAMLRSGSTLPLNRSGAAGWVYDGAIWFVAKRLADAVREWIKTHEPDEAVPGETKNDRLFDTWQEYGAIELNPATGQAIWYVTVHGNADEGSEASEQGGYVHELAMLRFPLAKLFPDTGKYPATMRGHLQLREKRKAEASDGDPPGKPAASEPKGAPTAPSQGPSEAAADPANPPVQQPPVAAASKADGRSAKIAAAMREPAFNKPKPAKPAATASRPGEADPPHVPRPGAPTPGATPSTDEAKPRGGRAQAPAEPAETAAIVRAPEDAPVRGQARPTAIEPDEAAYLVDASDFLDPMESAAALKRQKGARPALSPPAPVVGTTPSLPREDGAGMPAPGPKGRPAALAATKASAPDAASSKNASLPRRESVSAEFRRMADELEDLPEIMPRSAPTTSSTSPAAPEPVLLAQKLPSLARESDKPVAEPSELAVSFLRWIQQSLVSRELKYNEPGAAVHFVEQGMALVSPLIFRMYARETVGEDQAQELGARVQREVIKCGWHMPGPNRTNIVRFAIHSRGGVAGHLSCVVLVDPSRWVQPVPPSNPVLKVV</sequence>
<dbReference type="InterPro" id="IPR011119">
    <property type="entry name" value="Unchr_helicase_relaxase_TraI"/>
</dbReference>
<feature type="region of interest" description="Disordered" evidence="1">
    <location>
        <begin position="611"/>
        <end position="716"/>
    </location>
</feature>
<dbReference type="AlphaFoldDB" id="A1TQV2"/>
<dbReference type="Gene3D" id="1.10.3210.40">
    <property type="match status" value="1"/>
</dbReference>
<evidence type="ECO:0000256" key="1">
    <source>
        <dbReference type="SAM" id="MobiDB-lite"/>
    </source>
</evidence>
<feature type="signal peptide" evidence="2">
    <location>
        <begin position="1"/>
        <end position="19"/>
    </location>
</feature>
<feature type="chain" id="PRO_5002637998" evidence="2">
    <location>
        <begin position="20"/>
        <end position="861"/>
    </location>
</feature>
<evidence type="ECO:0000313" key="4">
    <source>
        <dbReference type="EMBL" id="ABM33340.1"/>
    </source>
</evidence>
<dbReference type="NCBIfam" id="NF041494">
    <property type="entry name" value="MobH"/>
    <property type="match status" value="1"/>
</dbReference>
<evidence type="ECO:0000259" key="3">
    <source>
        <dbReference type="SMART" id="SM00471"/>
    </source>
</evidence>
<dbReference type="STRING" id="397945.Aave_2772"/>
<protein>
    <submittedName>
        <fullName evidence="4">Metal dependent phosphohydrolase</fullName>
    </submittedName>
</protein>
<dbReference type="InterPro" id="IPR036390">
    <property type="entry name" value="WH_DNA-bd_sf"/>
</dbReference>
<feature type="region of interest" description="Disordered" evidence="1">
    <location>
        <begin position="25"/>
        <end position="49"/>
    </location>
</feature>
<dbReference type="SMART" id="SM00471">
    <property type="entry name" value="HDc"/>
    <property type="match status" value="1"/>
</dbReference>
<dbReference type="Pfam" id="PF07514">
    <property type="entry name" value="TraI_2"/>
    <property type="match status" value="1"/>
</dbReference>
<feature type="region of interest" description="Disordered" evidence="1">
    <location>
        <begin position="444"/>
        <end position="595"/>
    </location>
</feature>
<gene>
    <name evidence="4" type="ordered locus">Aave_2772</name>
</gene>
<reference evidence="4 5" key="1">
    <citation type="submission" date="2006-12" db="EMBL/GenBank/DDBJ databases">
        <title>Complete sequence of Acidovorax avenae subsp. citrulli AAC00-1.</title>
        <authorList>
            <consortium name="US DOE Joint Genome Institute"/>
            <person name="Copeland A."/>
            <person name="Lucas S."/>
            <person name="Lapidus A."/>
            <person name="Barry K."/>
            <person name="Detter J.C."/>
            <person name="Glavina del Rio T."/>
            <person name="Dalin E."/>
            <person name="Tice H."/>
            <person name="Pitluck S."/>
            <person name="Kiss H."/>
            <person name="Brettin T."/>
            <person name="Bruce D."/>
            <person name="Han C."/>
            <person name="Tapia R."/>
            <person name="Gilna P."/>
            <person name="Schmutz J."/>
            <person name="Larimer F."/>
            <person name="Land M."/>
            <person name="Hauser L."/>
            <person name="Kyrpides N."/>
            <person name="Kim E."/>
            <person name="Stahl D."/>
            <person name="Richardson P."/>
        </authorList>
    </citation>
    <scope>NUCLEOTIDE SEQUENCE [LARGE SCALE GENOMIC DNA]</scope>
    <source>
        <strain evidence="4 5">AAC00-1</strain>
    </source>
</reference>